<evidence type="ECO:0000313" key="1">
    <source>
        <dbReference type="EMBL" id="MBB2988142.1"/>
    </source>
</evidence>
<comment type="caution">
    <text evidence="1">The sequence shown here is derived from an EMBL/GenBank/DDBJ whole genome shotgun (WGS) entry which is preliminary data.</text>
</comment>
<name>A0A839Q4P3_9MICO</name>
<proteinExistence type="predicted"/>
<reference evidence="1 2" key="1">
    <citation type="submission" date="2020-08" db="EMBL/GenBank/DDBJ databases">
        <title>Genomic Encyclopedia of Type Strains, Phase IV (KMG-V): Genome sequencing to study the core and pangenomes of soil and plant-associated prokaryotes.</title>
        <authorList>
            <person name="Whitman W."/>
        </authorList>
    </citation>
    <scope>NUCLEOTIDE SEQUENCE [LARGE SCALE GENOMIC DNA]</scope>
    <source>
        <strain evidence="1 2">B3ACCR2</strain>
    </source>
</reference>
<evidence type="ECO:0000313" key="2">
    <source>
        <dbReference type="Proteomes" id="UP000590811"/>
    </source>
</evidence>
<organism evidence="1 2">
    <name type="scientific">Terracoccus luteus</name>
    <dbReference type="NCBI Taxonomy" id="53356"/>
    <lineage>
        <taxon>Bacteria</taxon>
        <taxon>Bacillati</taxon>
        <taxon>Actinomycetota</taxon>
        <taxon>Actinomycetes</taxon>
        <taxon>Micrococcales</taxon>
        <taxon>Intrasporangiaceae</taxon>
        <taxon>Terracoccus</taxon>
    </lineage>
</organism>
<protein>
    <submittedName>
        <fullName evidence="1">Uncharacterized protein</fullName>
    </submittedName>
</protein>
<accession>A0A839Q4P3</accession>
<sequence>MSALRVARERAAAGAPARAVGYGSGNQPPNAIAIAAATPLAPVPAAIWHFGDLDANELRIAADAARAAIRAELPVLRPAVRLYRELLPDGTWQPGGPVIPEERARELVSWLAEPDLMEAAAAVLTAGKRIAQENVGHEQLATLHSWV</sequence>
<dbReference type="Proteomes" id="UP000590811">
    <property type="component" value="Unassembled WGS sequence"/>
</dbReference>
<dbReference type="AlphaFoldDB" id="A0A839Q4P3"/>
<gene>
    <name evidence="1" type="ORF">FHW14_003331</name>
</gene>
<dbReference type="RefSeq" id="WP_184511162.1">
    <property type="nucleotide sequence ID" value="NZ_JACHVT010000008.1"/>
</dbReference>
<dbReference type="EMBL" id="JACHVT010000008">
    <property type="protein sequence ID" value="MBB2988142.1"/>
    <property type="molecule type" value="Genomic_DNA"/>
</dbReference>